<gene>
    <name evidence="2" type="ORF">QQX10_07620</name>
</gene>
<reference evidence="2" key="1">
    <citation type="submission" date="2023-06" db="EMBL/GenBank/DDBJ databases">
        <title>Sysu t00039.</title>
        <authorList>
            <person name="Gao L."/>
            <person name="Fang B.-Z."/>
            <person name="Li W.-J."/>
        </authorList>
    </citation>
    <scope>NUCLEOTIDE SEQUENCE</scope>
    <source>
        <strain evidence="2">SYSU T00039</strain>
    </source>
</reference>
<dbReference type="EMBL" id="JAUHPX010000004">
    <property type="protein sequence ID" value="MDN4488035.1"/>
    <property type="molecule type" value="Genomic_DNA"/>
</dbReference>
<dbReference type="Proteomes" id="UP001172737">
    <property type="component" value="Unassembled WGS sequence"/>
</dbReference>
<dbReference type="PANTHER" id="PTHR43685:SF2">
    <property type="entry name" value="GLYCOSYLTRANSFERASE 2-LIKE DOMAIN-CONTAINING PROTEIN"/>
    <property type="match status" value="1"/>
</dbReference>
<evidence type="ECO:0000259" key="1">
    <source>
        <dbReference type="Pfam" id="PF00535"/>
    </source>
</evidence>
<proteinExistence type="predicted"/>
<feature type="domain" description="Glycosyltransferase 2-like" evidence="1">
    <location>
        <begin position="14"/>
        <end position="132"/>
    </location>
</feature>
<dbReference type="InterPro" id="IPR001173">
    <property type="entry name" value="Glyco_trans_2-like"/>
</dbReference>
<comment type="caution">
    <text evidence="2">The sequence shown here is derived from an EMBL/GenBank/DDBJ whole genome shotgun (WGS) entry which is preliminary data.</text>
</comment>
<sequence length="359" mass="39318">MAEDDALSRRPLVSVVAPVFNPGEELGDALRNIASLTYPELEVILVDDASTVPSSAWGAFDMTRPGTRRIVEWMRLPENVGPAGARNAGLRAASGEYVWFVDWDDEWDPGILDRLVEEAESTGADFSMCRGRWQIGAEEGPPTDGHDAPTVMDREGAFLQLLHGGIRGYLWTKLFRRSVLGVDPFAPHGYIEDFFVVADVVDRCETVASIPETLYRHLVRAGSLSNSKDPQLHHLEEANAHVRQLAAGFPQTPALRRGLAHFELEFDHIARATTALRLCSDARAREVLRGIRRQIRSRDVLLVLPIAPGTASRATAIKLAGPYFLEVRAAARSLKRLVRRGGRGLRHPDGAPAASGAAA</sequence>
<dbReference type="SUPFAM" id="SSF53448">
    <property type="entry name" value="Nucleotide-diphospho-sugar transferases"/>
    <property type="match status" value="1"/>
</dbReference>
<protein>
    <submittedName>
        <fullName evidence="2">Glycosyltransferase family 2 protein</fullName>
        <ecNumber evidence="2">2.4.-.-</ecNumber>
    </submittedName>
</protein>
<keyword evidence="3" id="KW-1185">Reference proteome</keyword>
<dbReference type="Pfam" id="PF00535">
    <property type="entry name" value="Glycos_transf_2"/>
    <property type="match status" value="1"/>
</dbReference>
<dbReference type="EC" id="2.4.-.-" evidence="2"/>
<organism evidence="2 3">
    <name type="scientific">Demequina lignilytica</name>
    <dbReference type="NCBI Taxonomy" id="3051663"/>
    <lineage>
        <taxon>Bacteria</taxon>
        <taxon>Bacillati</taxon>
        <taxon>Actinomycetota</taxon>
        <taxon>Actinomycetes</taxon>
        <taxon>Micrococcales</taxon>
        <taxon>Demequinaceae</taxon>
        <taxon>Demequina</taxon>
    </lineage>
</organism>
<dbReference type="Gene3D" id="3.90.550.10">
    <property type="entry name" value="Spore Coat Polysaccharide Biosynthesis Protein SpsA, Chain A"/>
    <property type="match status" value="1"/>
</dbReference>
<dbReference type="CDD" id="cd00761">
    <property type="entry name" value="Glyco_tranf_GTA_type"/>
    <property type="match status" value="1"/>
</dbReference>
<keyword evidence="2" id="KW-0808">Transferase</keyword>
<evidence type="ECO:0000313" key="2">
    <source>
        <dbReference type="EMBL" id="MDN4488035.1"/>
    </source>
</evidence>
<dbReference type="RefSeq" id="WP_301118846.1">
    <property type="nucleotide sequence ID" value="NZ_JAUHPX010000004.1"/>
</dbReference>
<dbReference type="AlphaFoldDB" id="A0AAW7M446"/>
<dbReference type="InterPro" id="IPR050834">
    <property type="entry name" value="Glycosyltransf_2"/>
</dbReference>
<keyword evidence="2" id="KW-0328">Glycosyltransferase</keyword>
<dbReference type="PANTHER" id="PTHR43685">
    <property type="entry name" value="GLYCOSYLTRANSFERASE"/>
    <property type="match status" value="1"/>
</dbReference>
<name>A0AAW7M446_9MICO</name>
<accession>A0AAW7M446</accession>
<dbReference type="InterPro" id="IPR029044">
    <property type="entry name" value="Nucleotide-diphossugar_trans"/>
</dbReference>
<evidence type="ECO:0000313" key="3">
    <source>
        <dbReference type="Proteomes" id="UP001172737"/>
    </source>
</evidence>
<dbReference type="GO" id="GO:0016757">
    <property type="term" value="F:glycosyltransferase activity"/>
    <property type="evidence" value="ECO:0007669"/>
    <property type="project" value="UniProtKB-KW"/>
</dbReference>